<dbReference type="InterPro" id="IPR042222">
    <property type="entry name" value="Dynein_2_N"/>
</dbReference>
<dbReference type="InterPro" id="IPR026983">
    <property type="entry name" value="DHC"/>
</dbReference>
<dbReference type="Gene3D" id="3.40.50.300">
    <property type="entry name" value="P-loop containing nucleotide triphosphate hydrolases"/>
    <property type="match status" value="3"/>
</dbReference>
<evidence type="ECO:0000256" key="11">
    <source>
        <dbReference type="ARBA" id="ARBA00023069"/>
    </source>
</evidence>
<dbReference type="InterPro" id="IPR013602">
    <property type="entry name" value="Dynein_heavy_linker"/>
</dbReference>
<dbReference type="Pfam" id="PF12775">
    <property type="entry name" value="AAA_7"/>
    <property type="match status" value="1"/>
</dbReference>
<organism evidence="18 19">
    <name type="scientific">Spodoptera exigua</name>
    <name type="common">Beet armyworm</name>
    <name type="synonym">Noctua fulgens</name>
    <dbReference type="NCBI Taxonomy" id="7107"/>
    <lineage>
        <taxon>Eukaryota</taxon>
        <taxon>Metazoa</taxon>
        <taxon>Ecdysozoa</taxon>
        <taxon>Arthropoda</taxon>
        <taxon>Hexapoda</taxon>
        <taxon>Insecta</taxon>
        <taxon>Pterygota</taxon>
        <taxon>Neoptera</taxon>
        <taxon>Endopterygota</taxon>
        <taxon>Lepidoptera</taxon>
        <taxon>Glossata</taxon>
        <taxon>Ditrysia</taxon>
        <taxon>Noctuoidea</taxon>
        <taxon>Noctuidae</taxon>
        <taxon>Amphipyrinae</taxon>
        <taxon>Spodoptera</taxon>
    </lineage>
</organism>
<evidence type="ECO:0000313" key="19">
    <source>
        <dbReference type="Proteomes" id="UP000814243"/>
    </source>
</evidence>
<reference evidence="18" key="1">
    <citation type="journal article" date="2021" name="G3 (Bethesda)">
        <title>Genome and transcriptome analysis of the beet armyworm Spodoptera exigua reveals targets for pest control. .</title>
        <authorList>
            <person name="Simon S."/>
            <person name="Breeschoten T."/>
            <person name="Jansen H.J."/>
            <person name="Dirks R.P."/>
            <person name="Schranz M.E."/>
            <person name="Ros V.I.D."/>
        </authorList>
    </citation>
    <scope>NUCLEOTIDE SEQUENCE</scope>
    <source>
        <strain evidence="18">TB_SE_WUR_2020</strain>
    </source>
</reference>
<keyword evidence="9" id="KW-0243">Dynein</keyword>
<dbReference type="FunFam" id="1.20.140.100:FF:000004">
    <property type="entry name" value="Dynein axonemal heavy chain 6"/>
    <property type="match status" value="1"/>
</dbReference>
<evidence type="ECO:0000313" key="18">
    <source>
        <dbReference type="EMBL" id="KAH9628031.1"/>
    </source>
</evidence>
<keyword evidence="6" id="KW-0677">Repeat</keyword>
<evidence type="ECO:0000256" key="10">
    <source>
        <dbReference type="ARBA" id="ARBA00023054"/>
    </source>
</evidence>
<keyword evidence="4" id="KW-0963">Cytoplasm</keyword>
<dbReference type="CDD" id="cd00009">
    <property type="entry name" value="AAA"/>
    <property type="match status" value="1"/>
</dbReference>
<feature type="domain" description="Dynein heavy chain AAA 5 extension" evidence="17">
    <location>
        <begin position="1570"/>
        <end position="1689"/>
    </location>
</feature>
<dbReference type="FunFam" id="3.20.180.20:FF:000004">
    <property type="entry name" value="Dynein axonemal heavy chain 6"/>
    <property type="match status" value="1"/>
</dbReference>
<dbReference type="PANTHER" id="PTHR22878:SF68">
    <property type="entry name" value="DYNEIN HEAVY CHAIN 6, AXONEMAL-LIKE"/>
    <property type="match status" value="1"/>
</dbReference>
<dbReference type="Gene3D" id="3.20.180.20">
    <property type="entry name" value="Dynein heavy chain, N-terminal domain 2"/>
    <property type="match status" value="1"/>
</dbReference>
<keyword evidence="12" id="KW-0505">Motor protein</keyword>
<dbReference type="GO" id="GO:0005874">
    <property type="term" value="C:microtubule"/>
    <property type="evidence" value="ECO:0007669"/>
    <property type="project" value="UniProtKB-KW"/>
</dbReference>
<evidence type="ECO:0000256" key="12">
    <source>
        <dbReference type="ARBA" id="ARBA00023175"/>
    </source>
</evidence>
<dbReference type="GO" id="GO:0030286">
    <property type="term" value="C:dynein complex"/>
    <property type="evidence" value="ECO:0007669"/>
    <property type="project" value="UniProtKB-KW"/>
</dbReference>
<dbReference type="Pfam" id="PF12774">
    <property type="entry name" value="AAA_6"/>
    <property type="match status" value="1"/>
</dbReference>
<evidence type="ECO:0000256" key="3">
    <source>
        <dbReference type="ARBA" id="ARBA00008887"/>
    </source>
</evidence>
<sequence length="1827" mass="209732">MPFHLPHKKLLEKIEYVRKEPEPLTGFAAAQENRLKKERKSGTLLPLGFHVEDIEPESTSVSGTKKKRKLMIQDSNKSLNETEWHTNDPLKVKPPVASQTDVINHMKQIEYIREKLLEYRTVVLDVITQSCHTALYQQGFVYDDRNIPPFQIIRGKPTGGMSYTEKANKRKYCERLACFIKLADYMTNYMLYRLTKRSNKMMSDMLRTHINFTPPLSLLEGNNVEEVLEELPRVTETCKWALFQVDAYILPSGEMELNPSEKVVTTYIEKITSYWEEYVRTFHNFLNDETLQIFVQPTIMGKPVDWSAGVSPNLYFLMNQDKDMLDDLAYIPYAIKYAYEVVWIFLARFQPYKDDYSKSCAIDINIIKEETDVFKFKEMCNEFVKQMESIENVLCYQPLGLLFLCLSPFQELFRPQPRKLFDVVALTTPEIGHACIEEIVQGIENINNDIIKEPETAAELVAFNFMMDGLSVALGTLRTNVDARLETRNKLAGLFASQIGKDIMDLMLDVNKLREEVAQPWFYDEKSETDKVLAALQELQQKLNACSAREKQIREWQKIFKIPPARLEQLDEAVNDVKLRQLLWQSSKEWNDTYKHWCECPFNKLDVDEIQTITVNFGKVFNQLDKGIPPNKIVPKCKATVDIIKEKLPVISYLRNPALKPRHWVKIEEILHTRFTPNMELTLQVFEDLHAFQHAEELMEVAGQASSEAGLEALLKKVEEMWASLEFPVILHKDAKDVYVLGGLEEIQACVDESNIHISTILSSRNCGPIKSRVEEWDRNLELFSKTLEEWYTCQQTWMYLEVIFSAPDIQRQLPNETRLFTMVDKSWKDIMRKLAKVPLAMPATTQPKLYEEFVKNNEMLDQIMKCLEAYLETKRVAFPRFFFLSNDELLEILAQTRNPHAVQPHLRKCFDAIAKLEFGVKLSESELIITDEGGLAEREMSFMARDLLQAKLAKTAKPEDLTTDIVAMLSPEGERVNLGKGLKARGNVEDWLGKVEEAMFASVKRCMKHALKDFQLRPRVKWVQLHPNQIILAVSQVMWAKGVHEIFDLGIPLRIDTGLIDYEKKCVSDLNDLAALTRADINPLFRKVLCALITVDVHARDTITHMVQKHVQRAVDFEWLKMIRYYWEEDIDNCVARMSSAMYVYGHEYLGAAGLDYKMMGRFFSGLATSGAWCCFDEFNRIDIEVLSVIAQQLITIRNAKVARLNRFMFEGREIKLVRSCAAFITMNPGYAGRTELPDNLKALFRPIAMMVPDYGLAKKMVQMYKLSSEQLSKQDHYDFGMRAVKSVLVMAGALKRASPDQHEEMTLLCALNDSNLPKFLAADAILFAGILSDLFPGVSLPVRDYGVMDQAIREVLTEHKYQVEECQIRKVIQLHETMIVRWGVMLVGPTGGGKSVVLSVLGDTYSKLCTMGVPGPQNQIVRKYIMNPKSLTIGELYGEVNLQTLEWHDGILPLSLRTAVQCEEPDHQWLICDGPVDAVWIENMNTVLDDNKMLCLSNSERIKLSPYVHMLFEVADLAQASPATVSRCGMVYIDPNEMGYMPMVRSWIDTAVEKNLFSLENSEFVLELFDLLEVGVQHVNAKCRFGIRQVDISKVSAVCFLLESLLSEPGDRFPDKAAIKVYIAHCFIFCYVWCIGGNILEENRKLLEELVKRQFEQYAEAEYAPMGFNLFDMYMDTRMRRLKVWAEIIPDFLYDSAKPFFETLVPTIDTVRYGYLFEKLVSCGKPVMFTGNTGVGKTVIALETLNKMSLGGYYIPFILNFSAQTSSGRTQAVIESRLDKRPRKAMGAPLGKKIIIFIDDVNMPRLDIYGAQPTIELLRYEIYLE</sequence>
<comment type="similarity">
    <text evidence="3">Belongs to the dynein heavy chain family.</text>
</comment>
<dbReference type="FunFam" id="1.10.8.710:FF:000001">
    <property type="entry name" value="Dynein axonemal heavy chain 2"/>
    <property type="match status" value="1"/>
</dbReference>
<evidence type="ECO:0000256" key="6">
    <source>
        <dbReference type="ARBA" id="ARBA00022737"/>
    </source>
</evidence>
<evidence type="ECO:0000256" key="1">
    <source>
        <dbReference type="ARBA" id="ARBA00004138"/>
    </source>
</evidence>
<keyword evidence="8" id="KW-0067">ATP-binding</keyword>
<proteinExistence type="inferred from homology"/>
<dbReference type="Pfam" id="PF08393">
    <property type="entry name" value="DHC_N2"/>
    <property type="match status" value="1"/>
</dbReference>
<dbReference type="InterPro" id="IPR027417">
    <property type="entry name" value="P-loop_NTPase"/>
</dbReference>
<name>A0A922M0I3_SPOEX</name>
<keyword evidence="10" id="KW-0175">Coiled coil</keyword>
<keyword evidence="11" id="KW-0969">Cilium</keyword>
<dbReference type="GO" id="GO:0045505">
    <property type="term" value="F:dynein intermediate chain binding"/>
    <property type="evidence" value="ECO:0007669"/>
    <property type="project" value="InterPro"/>
</dbReference>
<dbReference type="InterPro" id="IPR041466">
    <property type="entry name" value="Dynein_AAA5_ext"/>
</dbReference>
<comment type="subcellular location">
    <subcellularLocation>
        <location evidence="1">Cell projection</location>
        <location evidence="1">Cilium</location>
    </subcellularLocation>
    <subcellularLocation>
        <location evidence="2">Cytoplasm</location>
        <location evidence="2">Cytoskeleton</location>
    </subcellularLocation>
</comment>
<gene>
    <name evidence="18" type="ORF">HF086_018006</name>
</gene>
<comment type="caution">
    <text evidence="18">The sequence shown here is derived from an EMBL/GenBank/DDBJ whole genome shotgun (WGS) entry which is preliminary data.</text>
</comment>
<dbReference type="InterPro" id="IPR042228">
    <property type="entry name" value="Dynein_linker_3"/>
</dbReference>
<evidence type="ECO:0000256" key="14">
    <source>
        <dbReference type="ARBA" id="ARBA00023273"/>
    </source>
</evidence>
<dbReference type="Pfam" id="PF17852">
    <property type="entry name" value="Dynein_AAA_lid"/>
    <property type="match status" value="1"/>
</dbReference>
<evidence type="ECO:0000256" key="5">
    <source>
        <dbReference type="ARBA" id="ARBA00022701"/>
    </source>
</evidence>
<dbReference type="Gene3D" id="1.20.140.100">
    <property type="entry name" value="Dynein heavy chain, N-terminal domain 2"/>
    <property type="match status" value="1"/>
</dbReference>
<evidence type="ECO:0000259" key="15">
    <source>
        <dbReference type="Pfam" id="PF08393"/>
    </source>
</evidence>
<evidence type="ECO:0000256" key="7">
    <source>
        <dbReference type="ARBA" id="ARBA00022741"/>
    </source>
</evidence>
<evidence type="ECO:0000259" key="16">
    <source>
        <dbReference type="Pfam" id="PF12774"/>
    </source>
</evidence>
<dbReference type="EMBL" id="JACEFF010000930">
    <property type="protein sequence ID" value="KAH9628031.1"/>
    <property type="molecule type" value="Genomic_DNA"/>
</dbReference>
<dbReference type="InterPro" id="IPR035699">
    <property type="entry name" value="AAA_6"/>
</dbReference>
<dbReference type="GO" id="GO:0005524">
    <property type="term" value="F:ATP binding"/>
    <property type="evidence" value="ECO:0007669"/>
    <property type="project" value="UniProtKB-KW"/>
</dbReference>
<dbReference type="GO" id="GO:0051959">
    <property type="term" value="F:dynein light intermediate chain binding"/>
    <property type="evidence" value="ECO:0007669"/>
    <property type="project" value="InterPro"/>
</dbReference>
<evidence type="ECO:0000256" key="13">
    <source>
        <dbReference type="ARBA" id="ARBA00023212"/>
    </source>
</evidence>
<evidence type="ECO:0000256" key="8">
    <source>
        <dbReference type="ARBA" id="ARBA00022840"/>
    </source>
</evidence>
<evidence type="ECO:0000256" key="9">
    <source>
        <dbReference type="ARBA" id="ARBA00023017"/>
    </source>
</evidence>
<dbReference type="Gene3D" id="1.10.8.710">
    <property type="match status" value="1"/>
</dbReference>
<dbReference type="Proteomes" id="UP000814243">
    <property type="component" value="Unassembled WGS sequence"/>
</dbReference>
<evidence type="ECO:0000256" key="2">
    <source>
        <dbReference type="ARBA" id="ARBA00004245"/>
    </source>
</evidence>
<feature type="domain" description="Dynein heavy chain hydrolytic ATP-binding dynein motor region" evidence="16">
    <location>
        <begin position="1154"/>
        <end position="1397"/>
    </location>
</feature>
<protein>
    <submittedName>
        <fullName evidence="18">Uncharacterized protein</fullName>
    </submittedName>
</protein>
<evidence type="ECO:0000259" key="17">
    <source>
        <dbReference type="Pfam" id="PF17852"/>
    </source>
</evidence>
<dbReference type="InterPro" id="IPR043157">
    <property type="entry name" value="Dynein_AAA1S"/>
</dbReference>
<keyword evidence="13" id="KW-0206">Cytoskeleton</keyword>
<dbReference type="FunFam" id="1.10.287.2620:FF:000001">
    <property type="entry name" value="Cytoplasmic dynein heavy chain 1"/>
    <property type="match status" value="1"/>
</dbReference>
<keyword evidence="14" id="KW-0966">Cell projection</keyword>
<dbReference type="GO" id="GO:0005929">
    <property type="term" value="C:cilium"/>
    <property type="evidence" value="ECO:0007669"/>
    <property type="project" value="UniProtKB-SubCell"/>
</dbReference>
<evidence type="ECO:0000256" key="4">
    <source>
        <dbReference type="ARBA" id="ARBA00022490"/>
    </source>
</evidence>
<accession>A0A922M0I3</accession>
<dbReference type="SUPFAM" id="SSF52540">
    <property type="entry name" value="P-loop containing nucleoside triphosphate hydrolases"/>
    <property type="match status" value="3"/>
</dbReference>
<keyword evidence="5" id="KW-0493">Microtubule</keyword>
<feature type="domain" description="Dynein heavy chain linker" evidence="15">
    <location>
        <begin position="570"/>
        <end position="1011"/>
    </location>
</feature>
<dbReference type="PANTHER" id="PTHR22878">
    <property type="entry name" value="DYNEIN HEAVY CHAIN 6, AXONEMAL-LIKE-RELATED"/>
    <property type="match status" value="1"/>
</dbReference>
<dbReference type="Gene3D" id="1.10.287.2620">
    <property type="match status" value="1"/>
</dbReference>
<keyword evidence="7" id="KW-0547">Nucleotide-binding</keyword>
<dbReference type="GO" id="GO:0007018">
    <property type="term" value="P:microtubule-based movement"/>
    <property type="evidence" value="ECO:0007669"/>
    <property type="project" value="InterPro"/>
</dbReference>